<keyword evidence="1 2" id="KW-0807">Transducer</keyword>
<dbReference type="SMART" id="SM00283">
    <property type="entry name" value="MA"/>
    <property type="match status" value="1"/>
</dbReference>
<evidence type="ECO:0000259" key="4">
    <source>
        <dbReference type="PROSITE" id="PS50111"/>
    </source>
</evidence>
<evidence type="ECO:0000256" key="2">
    <source>
        <dbReference type="PROSITE-ProRule" id="PRU00284"/>
    </source>
</evidence>
<feature type="transmembrane region" description="Helical" evidence="3">
    <location>
        <begin position="7"/>
        <end position="26"/>
    </location>
</feature>
<gene>
    <name evidence="5" type="ORF">P6P90_13535</name>
</gene>
<dbReference type="PANTHER" id="PTHR32089">
    <property type="entry name" value="METHYL-ACCEPTING CHEMOTAXIS PROTEIN MCPB"/>
    <property type="match status" value="1"/>
</dbReference>
<keyword evidence="6" id="KW-1185">Reference proteome</keyword>
<feature type="transmembrane region" description="Helical" evidence="3">
    <location>
        <begin position="46"/>
        <end position="70"/>
    </location>
</feature>
<reference evidence="5 6" key="1">
    <citation type="submission" date="2023-04" db="EMBL/GenBank/DDBJ databases">
        <title>Ectobacillus antri isolated from activated sludge.</title>
        <authorList>
            <person name="Yan P."/>
            <person name="Liu X."/>
        </authorList>
    </citation>
    <scope>NUCLEOTIDE SEQUENCE [LARGE SCALE GENOMIC DNA]</scope>
    <source>
        <strain evidence="5 6">C18H</strain>
    </source>
</reference>
<dbReference type="Proteomes" id="UP001218246">
    <property type="component" value="Unassembled WGS sequence"/>
</dbReference>
<protein>
    <submittedName>
        <fullName evidence="5">Methyl-accepting chemotaxis protein</fullName>
    </submittedName>
</protein>
<accession>A0ABT6H6K1</accession>
<dbReference type="PANTHER" id="PTHR32089:SF112">
    <property type="entry name" value="LYSOZYME-LIKE PROTEIN-RELATED"/>
    <property type="match status" value="1"/>
</dbReference>
<dbReference type="Gene3D" id="1.10.287.950">
    <property type="entry name" value="Methyl-accepting chemotaxis protein"/>
    <property type="match status" value="1"/>
</dbReference>
<evidence type="ECO:0000313" key="6">
    <source>
        <dbReference type="Proteomes" id="UP001218246"/>
    </source>
</evidence>
<keyword evidence="3" id="KW-0812">Transmembrane</keyword>
<feature type="transmembrane region" description="Helical" evidence="3">
    <location>
        <begin position="152"/>
        <end position="174"/>
    </location>
</feature>
<dbReference type="CDD" id="cd11386">
    <property type="entry name" value="MCP_signal"/>
    <property type="match status" value="1"/>
</dbReference>
<dbReference type="InterPro" id="IPR004089">
    <property type="entry name" value="MCPsignal_dom"/>
</dbReference>
<sequence length="506" mass="56007">MVNKNRIMMYLATVAVFLAVMVHILHRSFHFLGDYIRLGGVTEFTSGAAVGQNVLLGAPIIFLILSFILYRKHHQHVPLFLMLTMTFSSISTIAGGYGLVEYHFSIFFVLACLAYFDSIKLIVISTVIFAVHHLGGYFLLPELICGTSEYRFSLLLIHAIYLILTSGAIVLFIYSKMRSNHVFTSQKKQHEQATQETIANLQAVVASMNDYVQTLLNGMCQTNQAAEQIVASVETMTKDIEKQTRQAKGSAEMLHRMAESMSEIMDATTAVSAQMQYATTKADEGRDTNLQVITRMKELQYVVTSMTDSIQKLVSFSEEIAAAVSVISDLSEQTNMLALNASIEAARAGEHGRGFAIVADEVRKLAQQSRAATDGIHAVITNVKAETTQAVAVSQQGERDMEQALMFVASTETLFEAISDSVMQVEKQVKHILERSEQTKEESAGVTEAVSGTIHTMEEALVLSEDIEGSTKQQLLVMENITHVVEQLSDVSLQLRRQTEKLQELV</sequence>
<organism evidence="5 6">
    <name type="scientific">Ectobacillus antri</name>
    <dbReference type="NCBI Taxonomy" id="2486280"/>
    <lineage>
        <taxon>Bacteria</taxon>
        <taxon>Bacillati</taxon>
        <taxon>Bacillota</taxon>
        <taxon>Bacilli</taxon>
        <taxon>Bacillales</taxon>
        <taxon>Bacillaceae</taxon>
        <taxon>Ectobacillus</taxon>
    </lineage>
</organism>
<dbReference type="PROSITE" id="PS50111">
    <property type="entry name" value="CHEMOTAXIS_TRANSDUC_2"/>
    <property type="match status" value="1"/>
</dbReference>
<evidence type="ECO:0000256" key="3">
    <source>
        <dbReference type="SAM" id="Phobius"/>
    </source>
</evidence>
<comment type="caution">
    <text evidence="5">The sequence shown here is derived from an EMBL/GenBank/DDBJ whole genome shotgun (WGS) entry which is preliminary data.</text>
</comment>
<keyword evidence="3" id="KW-0472">Membrane</keyword>
<feature type="transmembrane region" description="Helical" evidence="3">
    <location>
        <begin position="77"/>
        <end position="100"/>
    </location>
</feature>
<proteinExistence type="predicted"/>
<name>A0ABT6H6K1_9BACI</name>
<evidence type="ECO:0000313" key="5">
    <source>
        <dbReference type="EMBL" id="MDG5754980.1"/>
    </source>
</evidence>
<dbReference type="EMBL" id="JARULN010000016">
    <property type="protein sequence ID" value="MDG5754980.1"/>
    <property type="molecule type" value="Genomic_DNA"/>
</dbReference>
<evidence type="ECO:0000256" key="1">
    <source>
        <dbReference type="ARBA" id="ARBA00023224"/>
    </source>
</evidence>
<feature type="domain" description="Methyl-accepting transducer" evidence="4">
    <location>
        <begin position="218"/>
        <end position="458"/>
    </location>
</feature>
<dbReference type="Pfam" id="PF00015">
    <property type="entry name" value="MCPsignal"/>
    <property type="match status" value="1"/>
</dbReference>
<dbReference type="SUPFAM" id="SSF58104">
    <property type="entry name" value="Methyl-accepting chemotaxis protein (MCP) signaling domain"/>
    <property type="match status" value="1"/>
</dbReference>
<keyword evidence="3" id="KW-1133">Transmembrane helix</keyword>
<dbReference type="RefSeq" id="WP_124565793.1">
    <property type="nucleotide sequence ID" value="NZ_JARRRY010000015.1"/>
</dbReference>